<reference evidence="1" key="1">
    <citation type="journal article" date="2013" name="BMC Genomics">
        <title>Unscrambling butterfly oogenesis.</title>
        <authorList>
            <person name="Carter J.M."/>
            <person name="Baker S.C."/>
            <person name="Pink R."/>
            <person name="Carter D.R."/>
            <person name="Collins A."/>
            <person name="Tomlin J."/>
            <person name="Gibbs M."/>
            <person name="Breuker C.J."/>
        </authorList>
    </citation>
    <scope>NUCLEOTIDE SEQUENCE</scope>
    <source>
        <tissue evidence="1">Ovary</tissue>
    </source>
</reference>
<proteinExistence type="predicted"/>
<dbReference type="EMBL" id="GAIX01012511">
    <property type="protein sequence ID" value="JAA80049.1"/>
    <property type="molecule type" value="Transcribed_RNA"/>
</dbReference>
<name>S4NSK4_9NEOP</name>
<accession>S4NSK4</accession>
<protein>
    <submittedName>
        <fullName evidence="1">Uncharacterized protein</fullName>
    </submittedName>
</protein>
<dbReference type="AlphaFoldDB" id="S4NSK4"/>
<sequence length="69" mass="8086">MSWTVCFQQLPGICLMLSWYPNVLPMDLKTWLHTKPSLAAMLRLSHIQIRNEEIRSRTRVTNITLESQS</sequence>
<organism evidence="1">
    <name type="scientific">Pararge aegeria</name>
    <name type="common">speckled wood butterfly</name>
    <dbReference type="NCBI Taxonomy" id="116150"/>
    <lineage>
        <taxon>Eukaryota</taxon>
        <taxon>Metazoa</taxon>
        <taxon>Ecdysozoa</taxon>
        <taxon>Arthropoda</taxon>
        <taxon>Hexapoda</taxon>
        <taxon>Insecta</taxon>
        <taxon>Pterygota</taxon>
        <taxon>Neoptera</taxon>
        <taxon>Endopterygota</taxon>
        <taxon>Lepidoptera</taxon>
        <taxon>Glossata</taxon>
        <taxon>Ditrysia</taxon>
        <taxon>Papilionoidea</taxon>
        <taxon>Nymphalidae</taxon>
        <taxon>Satyrinae</taxon>
        <taxon>Satyrini</taxon>
        <taxon>Parargina</taxon>
        <taxon>Pararge</taxon>
    </lineage>
</organism>
<reference evidence="1" key="2">
    <citation type="submission" date="2013-05" db="EMBL/GenBank/DDBJ databases">
        <authorList>
            <person name="Carter J.-M."/>
            <person name="Baker S.C."/>
            <person name="Pink R."/>
            <person name="Carter D.R.F."/>
            <person name="Collins A."/>
            <person name="Tomlin J."/>
            <person name="Gibbs M."/>
            <person name="Breuker C.J."/>
        </authorList>
    </citation>
    <scope>NUCLEOTIDE SEQUENCE</scope>
    <source>
        <tissue evidence="1">Ovary</tissue>
    </source>
</reference>
<evidence type="ECO:0000313" key="1">
    <source>
        <dbReference type="EMBL" id="JAA80049.1"/>
    </source>
</evidence>